<sequence>MDQYLKVVFPTRRLVWIDGVASAWTNRVCQVETGHHTIALGARKRNFSPEYYDLLVTGTLPSDPLVLEFTRADTPT</sequence>
<gene>
    <name evidence="1" type="ORF">FHR95_002912</name>
</gene>
<name>A0A7W5H0J0_9GAMM</name>
<proteinExistence type="predicted"/>
<keyword evidence="2" id="KW-1185">Reference proteome</keyword>
<reference evidence="1 2" key="1">
    <citation type="submission" date="2020-08" db="EMBL/GenBank/DDBJ databases">
        <title>Genomic Encyclopedia of Type Strains, Phase III (KMG-III): the genomes of soil and plant-associated and newly described type strains.</title>
        <authorList>
            <person name="Whitman W."/>
        </authorList>
    </citation>
    <scope>NUCLEOTIDE SEQUENCE [LARGE SCALE GENOMIC DNA]</scope>
    <source>
        <strain evidence="1 2">CECT 7341</strain>
    </source>
</reference>
<protein>
    <recommendedName>
        <fullName evidence="3">PEGA domain-containing protein</fullName>
    </recommendedName>
</protein>
<dbReference type="EMBL" id="JACHXQ010000011">
    <property type="protein sequence ID" value="MBB3185331.1"/>
    <property type="molecule type" value="Genomic_DNA"/>
</dbReference>
<evidence type="ECO:0008006" key="3">
    <source>
        <dbReference type="Google" id="ProtNLM"/>
    </source>
</evidence>
<accession>A0A7W5H0J0</accession>
<evidence type="ECO:0000313" key="1">
    <source>
        <dbReference type="EMBL" id="MBB3185331.1"/>
    </source>
</evidence>
<comment type="caution">
    <text evidence="1">The sequence shown here is derived from an EMBL/GenBank/DDBJ whole genome shotgun (WGS) entry which is preliminary data.</text>
</comment>
<dbReference type="Proteomes" id="UP000563050">
    <property type="component" value="Unassembled WGS sequence"/>
</dbReference>
<organism evidence="1 2">
    <name type="scientific">Halomonas fontilapidosi</name>
    <dbReference type="NCBI Taxonomy" id="616675"/>
    <lineage>
        <taxon>Bacteria</taxon>
        <taxon>Pseudomonadati</taxon>
        <taxon>Pseudomonadota</taxon>
        <taxon>Gammaproteobacteria</taxon>
        <taxon>Oceanospirillales</taxon>
        <taxon>Halomonadaceae</taxon>
        <taxon>Halomonas</taxon>
    </lineage>
</organism>
<evidence type="ECO:0000313" key="2">
    <source>
        <dbReference type="Proteomes" id="UP000563050"/>
    </source>
</evidence>
<dbReference type="AlphaFoldDB" id="A0A7W5H0J0"/>
<dbReference type="RefSeq" id="WP_183314943.1">
    <property type="nucleotide sequence ID" value="NZ_JACHXQ010000011.1"/>
</dbReference>